<evidence type="ECO:0000313" key="2">
    <source>
        <dbReference type="EMBL" id="KIG17258.1"/>
    </source>
</evidence>
<protein>
    <submittedName>
        <fullName evidence="2">Uncharacterized protein</fullName>
    </submittedName>
</protein>
<sequence>MAPDRGRRDPVAVPCKRIDRRRAAPRTSVDRHRGPVDARAAEPGERQRIRGQRGELRALEAAGVRDHGRRVPHEARAHVRGRVQGEARGPLHGCVRAGELSQLLGERRGVVAEDRQALAQRPPPNLQAETKVAQARRGPRALTLELPGERPRVAPQLRQATRGQQDQHRPARLVPRRVGRMLRRFDHQVRVGSPGAKRADPRAQRQRLTIAPARRPRLRLREQLEGRALELELGVGRLSARRGGQGAVPHLQQHARQRGDPGRSLEVTQVGLERAKGHARRGRLDALPRLVQPADLDWIAEGGAGPVGLDIRDAAGVELRVDDGCPNQAPLRVRVGDHERPGLAAMVEGRAADHRVHVIPVGERVGQRLEQHDARALAGDDAVRLGPKRIAAPRWRGQPHLLHVAKLRGVRRQADAAGQRPPTLARPDRLNREVDRAERRRTRAVDREARAVEIQAPRHAVGDRVVERWDRVATQRILMGHHARVDADRRRAPKLLAQRLRRVASVFDGLPRDLEEQPLLRIHARGLVR</sequence>
<dbReference type="EMBL" id="JMCC02000027">
    <property type="protein sequence ID" value="KIG17258.1"/>
    <property type="molecule type" value="Genomic_DNA"/>
</dbReference>
<feature type="compositionally biased region" description="Basic and acidic residues" evidence="1">
    <location>
        <begin position="1"/>
        <end position="10"/>
    </location>
</feature>
<dbReference type="AlphaFoldDB" id="A0A0C2A1K8"/>
<evidence type="ECO:0000256" key="1">
    <source>
        <dbReference type="SAM" id="MobiDB-lite"/>
    </source>
</evidence>
<accession>A0A0C2A1K8</accession>
<dbReference type="AntiFam" id="ANF00248">
    <property type="entry name" value="Shadow ORF (opposite ppsD)"/>
</dbReference>
<organism evidence="2 3">
    <name type="scientific">Enhygromyxa salina</name>
    <dbReference type="NCBI Taxonomy" id="215803"/>
    <lineage>
        <taxon>Bacteria</taxon>
        <taxon>Pseudomonadati</taxon>
        <taxon>Myxococcota</taxon>
        <taxon>Polyangia</taxon>
        <taxon>Nannocystales</taxon>
        <taxon>Nannocystaceae</taxon>
        <taxon>Enhygromyxa</taxon>
    </lineage>
</organism>
<comment type="caution">
    <text evidence="2">The sequence shown here is derived from an EMBL/GenBank/DDBJ whole genome shotgun (WGS) entry which is preliminary data.</text>
</comment>
<feature type="region of interest" description="Disordered" evidence="1">
    <location>
        <begin position="242"/>
        <end position="263"/>
    </location>
</feature>
<dbReference type="Proteomes" id="UP000031599">
    <property type="component" value="Unassembled WGS sequence"/>
</dbReference>
<reference evidence="2 3" key="1">
    <citation type="submission" date="2014-12" db="EMBL/GenBank/DDBJ databases">
        <title>Genome assembly of Enhygromyxa salina DSM 15201.</title>
        <authorList>
            <person name="Sharma G."/>
            <person name="Subramanian S."/>
        </authorList>
    </citation>
    <scope>NUCLEOTIDE SEQUENCE [LARGE SCALE GENOMIC DNA]</scope>
    <source>
        <strain evidence="2 3">DSM 15201</strain>
    </source>
</reference>
<feature type="region of interest" description="Disordered" evidence="1">
    <location>
        <begin position="412"/>
        <end position="442"/>
    </location>
</feature>
<feature type="compositionally biased region" description="Basic and acidic residues" evidence="1">
    <location>
        <begin position="28"/>
        <end position="48"/>
    </location>
</feature>
<evidence type="ECO:0000313" key="3">
    <source>
        <dbReference type="Proteomes" id="UP000031599"/>
    </source>
</evidence>
<feature type="region of interest" description="Disordered" evidence="1">
    <location>
        <begin position="1"/>
        <end position="48"/>
    </location>
</feature>
<proteinExistence type="predicted"/>
<name>A0A0C2A1K8_9BACT</name>
<gene>
    <name evidence="2" type="ORF">DB30_03441</name>
</gene>
<feature type="compositionally biased region" description="Basic and acidic residues" evidence="1">
    <location>
        <begin position="426"/>
        <end position="442"/>
    </location>
</feature>